<dbReference type="Proteomes" id="UP001596058">
    <property type="component" value="Unassembled WGS sequence"/>
</dbReference>
<comment type="caution">
    <text evidence="1">The sequence shown here is derived from an EMBL/GenBank/DDBJ whole genome shotgun (WGS) entry which is preliminary data.</text>
</comment>
<sequence length="101" mass="11353">MTDLDRGTDRRGRRAKRILTPLQKYEVWLQLIRQETTVAGAAINWQVDPSTITRIKAVAKEGALTALSESKPGARARERDWEIEALRADNARLAEAVKQIA</sequence>
<dbReference type="RefSeq" id="WP_379524303.1">
    <property type="nucleotide sequence ID" value="NZ_JBHSPA010000115.1"/>
</dbReference>
<proteinExistence type="predicted"/>
<keyword evidence="2" id="KW-1185">Reference proteome</keyword>
<reference evidence="2" key="1">
    <citation type="journal article" date="2019" name="Int. J. Syst. Evol. Microbiol.">
        <title>The Global Catalogue of Microorganisms (GCM) 10K type strain sequencing project: providing services to taxonomists for standard genome sequencing and annotation.</title>
        <authorList>
            <consortium name="The Broad Institute Genomics Platform"/>
            <consortium name="The Broad Institute Genome Sequencing Center for Infectious Disease"/>
            <person name="Wu L."/>
            <person name="Ma J."/>
        </authorList>
    </citation>
    <scope>NUCLEOTIDE SEQUENCE [LARGE SCALE GENOMIC DNA]</scope>
    <source>
        <strain evidence="2">CCUG 53903</strain>
    </source>
</reference>
<organism evidence="1 2">
    <name type="scientific">Nonomuraea insulae</name>
    <dbReference type="NCBI Taxonomy" id="1616787"/>
    <lineage>
        <taxon>Bacteria</taxon>
        <taxon>Bacillati</taxon>
        <taxon>Actinomycetota</taxon>
        <taxon>Actinomycetes</taxon>
        <taxon>Streptosporangiales</taxon>
        <taxon>Streptosporangiaceae</taxon>
        <taxon>Nonomuraea</taxon>
    </lineage>
</organism>
<accession>A0ABW1DCZ9</accession>
<name>A0ABW1DCZ9_9ACTN</name>
<evidence type="ECO:0000313" key="1">
    <source>
        <dbReference type="EMBL" id="MFC5834895.1"/>
    </source>
</evidence>
<evidence type="ECO:0008006" key="3">
    <source>
        <dbReference type="Google" id="ProtNLM"/>
    </source>
</evidence>
<dbReference type="EMBL" id="JBHSPA010000115">
    <property type="protein sequence ID" value="MFC5834895.1"/>
    <property type="molecule type" value="Genomic_DNA"/>
</dbReference>
<gene>
    <name evidence="1" type="ORF">ACFPZ3_64590</name>
</gene>
<protein>
    <recommendedName>
        <fullName evidence="3">Transposase</fullName>
    </recommendedName>
</protein>
<evidence type="ECO:0000313" key="2">
    <source>
        <dbReference type="Proteomes" id="UP001596058"/>
    </source>
</evidence>